<keyword evidence="2" id="KW-1185">Reference proteome</keyword>
<dbReference type="KEGG" id="str:Sterm_0072"/>
<evidence type="ECO:0000313" key="2">
    <source>
        <dbReference type="Proteomes" id="UP000000845"/>
    </source>
</evidence>
<gene>
    <name evidence="1" type="ordered locus">Sterm_0072</name>
</gene>
<dbReference type="STRING" id="526218.Sterm_0072"/>
<organism evidence="1 2">
    <name type="scientific">Sebaldella termitidis (strain ATCC 33386 / NCTC 11300)</name>
    <dbReference type="NCBI Taxonomy" id="526218"/>
    <lineage>
        <taxon>Bacteria</taxon>
        <taxon>Fusobacteriati</taxon>
        <taxon>Fusobacteriota</taxon>
        <taxon>Fusobacteriia</taxon>
        <taxon>Fusobacteriales</taxon>
        <taxon>Leptotrichiaceae</taxon>
        <taxon>Sebaldella</taxon>
    </lineage>
</organism>
<sequence length="149" mass="17444">MANVKLKRKKTNGYEQLYPQTLAKNVITGTGNVDTDILQLRQRINGLEYLKPPVIIEVLAKDFSGDYQYYDAYGWEATKFYNTEANLKIVFNSTNQAKYIVIDATDDMGMTMNHEIHAGLYNNEFEKNEIEPGKIYDLLYYNYQYYLIY</sequence>
<dbReference type="HOGENOM" id="CLU_1748370_0_0_0"/>
<accession>D1AJQ3</accession>
<name>D1AJQ3_SEBTE</name>
<reference evidence="1 2" key="2">
    <citation type="journal article" date="2010" name="Stand. Genomic Sci.">
        <title>Complete genome sequence of Sebaldella termitidis type strain (NCTC 11300).</title>
        <authorList>
            <person name="Harmon-Smith M."/>
            <person name="Celia L."/>
            <person name="Chertkov O."/>
            <person name="Lapidus A."/>
            <person name="Copeland A."/>
            <person name="Glavina Del Rio T."/>
            <person name="Nolan M."/>
            <person name="Lucas S."/>
            <person name="Tice H."/>
            <person name="Cheng J.F."/>
            <person name="Han C."/>
            <person name="Detter J.C."/>
            <person name="Bruce D."/>
            <person name="Goodwin L."/>
            <person name="Pitluck S."/>
            <person name="Pati A."/>
            <person name="Liolios K."/>
            <person name="Ivanova N."/>
            <person name="Mavromatis K."/>
            <person name="Mikhailova N."/>
            <person name="Chen A."/>
            <person name="Palaniappan K."/>
            <person name="Land M."/>
            <person name="Hauser L."/>
            <person name="Chang Y.J."/>
            <person name="Jeffries C.D."/>
            <person name="Brettin T."/>
            <person name="Goker M."/>
            <person name="Beck B."/>
            <person name="Bristow J."/>
            <person name="Eisen J.A."/>
            <person name="Markowitz V."/>
            <person name="Hugenholtz P."/>
            <person name="Kyrpides N.C."/>
            <person name="Klenk H.P."/>
            <person name="Chen F."/>
        </authorList>
    </citation>
    <scope>NUCLEOTIDE SEQUENCE [LARGE SCALE GENOMIC DNA]</scope>
    <source>
        <strain evidence="2">ATCC 33386 / NCTC 11300</strain>
    </source>
</reference>
<dbReference type="RefSeq" id="WP_012859560.1">
    <property type="nucleotide sequence ID" value="NC_013517.1"/>
</dbReference>
<dbReference type="Proteomes" id="UP000000845">
    <property type="component" value="Chromosome"/>
</dbReference>
<dbReference type="AlphaFoldDB" id="D1AJQ3"/>
<evidence type="ECO:0000313" key="1">
    <source>
        <dbReference type="EMBL" id="ACZ06960.1"/>
    </source>
</evidence>
<proteinExistence type="predicted"/>
<dbReference type="EMBL" id="CP001739">
    <property type="protein sequence ID" value="ACZ06960.1"/>
    <property type="molecule type" value="Genomic_DNA"/>
</dbReference>
<protein>
    <submittedName>
        <fullName evidence="1">Uncharacterized protein</fullName>
    </submittedName>
</protein>
<reference evidence="2" key="1">
    <citation type="submission" date="2009-09" db="EMBL/GenBank/DDBJ databases">
        <title>The complete chromosome of Sebaldella termitidis ATCC 33386.</title>
        <authorList>
            <consortium name="US DOE Joint Genome Institute (JGI-PGF)"/>
            <person name="Lucas S."/>
            <person name="Copeland A."/>
            <person name="Lapidus A."/>
            <person name="Glavina del Rio T."/>
            <person name="Dalin E."/>
            <person name="Tice H."/>
            <person name="Bruce D."/>
            <person name="Goodwin L."/>
            <person name="Pitluck S."/>
            <person name="Kyrpides N."/>
            <person name="Mavromatis K."/>
            <person name="Ivanova N."/>
            <person name="Mikhailova N."/>
            <person name="Sims D."/>
            <person name="Meincke L."/>
            <person name="Brettin T."/>
            <person name="Detter J.C."/>
            <person name="Han C."/>
            <person name="Larimer F."/>
            <person name="Land M."/>
            <person name="Hauser L."/>
            <person name="Markowitz V."/>
            <person name="Cheng J.F."/>
            <person name="Hugenholtz P."/>
            <person name="Woyke T."/>
            <person name="Wu D."/>
            <person name="Eisen J.A."/>
        </authorList>
    </citation>
    <scope>NUCLEOTIDE SEQUENCE [LARGE SCALE GENOMIC DNA]</scope>
    <source>
        <strain evidence="2">ATCC 33386 / NCTC 11300</strain>
    </source>
</reference>